<dbReference type="EMBL" id="VNJI01000001">
    <property type="protein sequence ID" value="TVY11826.1"/>
    <property type="molecule type" value="Genomic_DNA"/>
</dbReference>
<dbReference type="InterPro" id="IPR028357">
    <property type="entry name" value="UDPglc_DH_bac"/>
</dbReference>
<name>A0A559KI80_9BACL</name>
<dbReference type="EC" id="1.1.1.22" evidence="3 7"/>
<dbReference type="PANTHER" id="PTHR43750:SF3">
    <property type="entry name" value="UDP-GLUCOSE 6-DEHYDROGENASE TUAD"/>
    <property type="match status" value="1"/>
</dbReference>
<dbReference type="Pfam" id="PF03721">
    <property type="entry name" value="UDPG_MGDP_dh_N"/>
    <property type="match status" value="1"/>
</dbReference>
<feature type="domain" description="UDP-glucose/GDP-mannose dehydrogenase C-terminal" evidence="11">
    <location>
        <begin position="321"/>
        <end position="424"/>
    </location>
</feature>
<dbReference type="OrthoDB" id="9803238at2"/>
<dbReference type="InterPro" id="IPR036291">
    <property type="entry name" value="NAD(P)-bd_dom_sf"/>
</dbReference>
<dbReference type="RefSeq" id="WP_144842408.1">
    <property type="nucleotide sequence ID" value="NZ_VNJI01000001.1"/>
</dbReference>
<dbReference type="InterPro" id="IPR001732">
    <property type="entry name" value="UDP-Glc/GDP-Man_DH_N"/>
</dbReference>
<dbReference type="InterPro" id="IPR036220">
    <property type="entry name" value="UDP-Glc/GDP-Man_DH_C_sf"/>
</dbReference>
<dbReference type="SMART" id="SM00984">
    <property type="entry name" value="UDPG_MGDP_dh_C"/>
    <property type="match status" value="1"/>
</dbReference>
<protein>
    <recommendedName>
        <fullName evidence="3 7">UDP-glucose 6-dehydrogenase</fullName>
        <ecNumber evidence="3 7">1.1.1.22</ecNumber>
    </recommendedName>
</protein>
<dbReference type="GO" id="GO:0003979">
    <property type="term" value="F:UDP-glucose 6-dehydrogenase activity"/>
    <property type="evidence" value="ECO:0007669"/>
    <property type="project" value="UniProtKB-EC"/>
</dbReference>
<evidence type="ECO:0000256" key="1">
    <source>
        <dbReference type="ARBA" id="ARBA00004701"/>
    </source>
</evidence>
<evidence type="ECO:0000256" key="2">
    <source>
        <dbReference type="ARBA" id="ARBA00006601"/>
    </source>
</evidence>
<dbReference type="Gene3D" id="1.20.5.100">
    <property type="entry name" value="Cytochrome c1, transmembrane anchor, C-terminal"/>
    <property type="match status" value="1"/>
</dbReference>
<evidence type="ECO:0000256" key="7">
    <source>
        <dbReference type="PIRNR" id="PIRNR000124"/>
    </source>
</evidence>
<proteinExistence type="inferred from homology"/>
<dbReference type="SUPFAM" id="SSF52413">
    <property type="entry name" value="UDP-glucose/GDP-mannose dehydrogenase C-terminal domain"/>
    <property type="match status" value="1"/>
</dbReference>
<dbReference type="Proteomes" id="UP000317036">
    <property type="component" value="Unassembled WGS sequence"/>
</dbReference>
<dbReference type="Pfam" id="PF00984">
    <property type="entry name" value="UDPG_MGDP_dh"/>
    <property type="match status" value="1"/>
</dbReference>
<feature type="binding site" evidence="10">
    <location>
        <position position="159"/>
    </location>
    <ligand>
        <name>NAD(+)</name>
        <dbReference type="ChEBI" id="CHEBI:57540"/>
    </ligand>
</feature>
<dbReference type="GO" id="GO:0051287">
    <property type="term" value="F:NAD binding"/>
    <property type="evidence" value="ECO:0007669"/>
    <property type="project" value="InterPro"/>
</dbReference>
<dbReference type="InterPro" id="IPR008927">
    <property type="entry name" value="6-PGluconate_DH-like_C_sf"/>
</dbReference>
<comment type="pathway">
    <text evidence="1">Nucleotide-sugar biosynthesis; UDP-alpha-D-glucuronate biosynthesis; UDP-alpha-D-glucuronate from UDP-alpha-D-glucose: step 1/1.</text>
</comment>
<dbReference type="AlphaFoldDB" id="A0A559KI80"/>
<dbReference type="Gene3D" id="3.40.50.720">
    <property type="entry name" value="NAD(P)-binding Rossmann-like Domain"/>
    <property type="match status" value="2"/>
</dbReference>
<evidence type="ECO:0000256" key="4">
    <source>
        <dbReference type="ARBA" id="ARBA00023002"/>
    </source>
</evidence>
<dbReference type="PANTHER" id="PTHR43750">
    <property type="entry name" value="UDP-GLUCOSE 6-DEHYDROGENASE TUAD"/>
    <property type="match status" value="1"/>
</dbReference>
<keyword evidence="13" id="KW-1185">Reference proteome</keyword>
<feature type="binding site" evidence="10">
    <location>
        <position position="270"/>
    </location>
    <ligand>
        <name>NAD(+)</name>
        <dbReference type="ChEBI" id="CHEBI:57540"/>
    </ligand>
</feature>
<feature type="binding site" evidence="10">
    <location>
        <position position="335"/>
    </location>
    <ligand>
        <name>NAD(+)</name>
        <dbReference type="ChEBI" id="CHEBI:57540"/>
    </ligand>
</feature>
<evidence type="ECO:0000313" key="13">
    <source>
        <dbReference type="Proteomes" id="UP000317036"/>
    </source>
</evidence>
<comment type="caution">
    <text evidence="12">The sequence shown here is derived from an EMBL/GenBank/DDBJ whole genome shotgun (WGS) entry which is preliminary data.</text>
</comment>
<keyword evidence="5 7" id="KW-0520">NAD</keyword>
<accession>A0A559KI80</accession>
<dbReference type="UniPathway" id="UPA00038">
    <property type="reaction ID" value="UER00491"/>
</dbReference>
<dbReference type="GO" id="GO:0006065">
    <property type="term" value="P:UDP-glucuronate biosynthetic process"/>
    <property type="evidence" value="ECO:0007669"/>
    <property type="project" value="UniProtKB-UniPathway"/>
</dbReference>
<feature type="binding site" evidence="9">
    <location>
        <position position="264"/>
    </location>
    <ligand>
        <name>substrate</name>
    </ligand>
</feature>
<reference evidence="12 13" key="1">
    <citation type="submission" date="2019-07" db="EMBL/GenBank/DDBJ databases">
        <authorList>
            <person name="Kim J."/>
        </authorList>
    </citation>
    <scope>NUCLEOTIDE SEQUENCE [LARGE SCALE GENOMIC DNA]</scope>
    <source>
        <strain evidence="12 13">JC52</strain>
    </source>
</reference>
<comment type="similarity">
    <text evidence="2 7">Belongs to the UDP-glucose/GDP-mannose dehydrogenase family.</text>
</comment>
<organism evidence="12 13">
    <name type="scientific">Paenibacillus cremeus</name>
    <dbReference type="NCBI Taxonomy" id="2163881"/>
    <lineage>
        <taxon>Bacteria</taxon>
        <taxon>Bacillati</taxon>
        <taxon>Bacillota</taxon>
        <taxon>Bacilli</taxon>
        <taxon>Bacillales</taxon>
        <taxon>Paenibacillaceae</taxon>
        <taxon>Paenibacillus</taxon>
    </lineage>
</organism>
<feature type="binding site" evidence="9">
    <location>
        <position position="211"/>
    </location>
    <ligand>
        <name>substrate</name>
    </ligand>
</feature>
<feature type="active site" description="Nucleophile" evidence="8">
    <location>
        <position position="267"/>
    </location>
</feature>
<keyword evidence="4 7" id="KW-0560">Oxidoreductase</keyword>
<evidence type="ECO:0000256" key="9">
    <source>
        <dbReference type="PIRSR" id="PIRSR500134-2"/>
    </source>
</evidence>
<dbReference type="InterPro" id="IPR014026">
    <property type="entry name" value="UDP-Glc/GDP-Man_DH_dimer"/>
</dbReference>
<evidence type="ECO:0000256" key="3">
    <source>
        <dbReference type="ARBA" id="ARBA00012954"/>
    </source>
</evidence>
<feature type="binding site" evidence="9">
    <location>
        <begin position="256"/>
        <end position="260"/>
    </location>
    <ligand>
        <name>substrate</name>
    </ligand>
</feature>
<feature type="binding site" evidence="10">
    <location>
        <position position="86"/>
    </location>
    <ligand>
        <name>NAD(+)</name>
        <dbReference type="ChEBI" id="CHEBI:57540"/>
    </ligand>
</feature>
<evidence type="ECO:0000256" key="10">
    <source>
        <dbReference type="PIRSR" id="PIRSR500134-3"/>
    </source>
</evidence>
<evidence type="ECO:0000256" key="8">
    <source>
        <dbReference type="PIRSR" id="PIRSR500134-1"/>
    </source>
</evidence>
<evidence type="ECO:0000259" key="11">
    <source>
        <dbReference type="SMART" id="SM00984"/>
    </source>
</evidence>
<dbReference type="Pfam" id="PF03720">
    <property type="entry name" value="UDPG_MGDP_dh_C"/>
    <property type="match status" value="1"/>
</dbReference>
<feature type="binding site" evidence="10">
    <location>
        <position position="30"/>
    </location>
    <ligand>
        <name>NAD(+)</name>
        <dbReference type="ChEBI" id="CHEBI:57540"/>
    </ligand>
</feature>
<feature type="binding site" evidence="10">
    <location>
        <position position="35"/>
    </location>
    <ligand>
        <name>NAD(+)</name>
        <dbReference type="ChEBI" id="CHEBI:57540"/>
    </ligand>
</feature>
<feature type="binding site" evidence="10">
    <location>
        <position position="121"/>
    </location>
    <ligand>
        <name>NAD(+)</name>
        <dbReference type="ChEBI" id="CHEBI:57540"/>
    </ligand>
</feature>
<feature type="binding site" evidence="9">
    <location>
        <position position="328"/>
    </location>
    <ligand>
        <name>substrate</name>
    </ligand>
</feature>
<dbReference type="NCBIfam" id="TIGR03026">
    <property type="entry name" value="NDP-sugDHase"/>
    <property type="match status" value="1"/>
</dbReference>
<dbReference type="GO" id="GO:0000271">
    <property type="term" value="P:polysaccharide biosynthetic process"/>
    <property type="evidence" value="ECO:0007669"/>
    <property type="project" value="InterPro"/>
</dbReference>
<dbReference type="InterPro" id="IPR014027">
    <property type="entry name" value="UDP-Glc/GDP-Man_DH_C"/>
</dbReference>
<evidence type="ECO:0000256" key="6">
    <source>
        <dbReference type="ARBA" id="ARBA00047473"/>
    </source>
</evidence>
<feature type="binding site" evidence="9">
    <location>
        <begin position="156"/>
        <end position="159"/>
    </location>
    <ligand>
        <name>substrate</name>
    </ligand>
</feature>
<dbReference type="SUPFAM" id="SSF51735">
    <property type="entry name" value="NAD(P)-binding Rossmann-fold domains"/>
    <property type="match status" value="1"/>
</dbReference>
<comment type="catalytic activity">
    <reaction evidence="6 7">
        <text>UDP-alpha-D-glucose + 2 NAD(+) + H2O = UDP-alpha-D-glucuronate + 2 NADH + 3 H(+)</text>
        <dbReference type="Rhea" id="RHEA:23596"/>
        <dbReference type="ChEBI" id="CHEBI:15377"/>
        <dbReference type="ChEBI" id="CHEBI:15378"/>
        <dbReference type="ChEBI" id="CHEBI:57540"/>
        <dbReference type="ChEBI" id="CHEBI:57945"/>
        <dbReference type="ChEBI" id="CHEBI:58052"/>
        <dbReference type="ChEBI" id="CHEBI:58885"/>
        <dbReference type="EC" id="1.1.1.22"/>
    </reaction>
</comment>
<dbReference type="PIRSF" id="PIRSF500134">
    <property type="entry name" value="UDPglc_DH_bac"/>
    <property type="match status" value="1"/>
</dbReference>
<dbReference type="SUPFAM" id="SSF48179">
    <property type="entry name" value="6-phosphogluconate dehydrogenase C-terminal domain-like"/>
    <property type="match status" value="1"/>
</dbReference>
<evidence type="ECO:0000313" key="12">
    <source>
        <dbReference type="EMBL" id="TVY11826.1"/>
    </source>
</evidence>
<dbReference type="PIRSF" id="PIRSF000124">
    <property type="entry name" value="UDPglc_GDPman_dh"/>
    <property type="match status" value="1"/>
</dbReference>
<gene>
    <name evidence="12" type="ORF">FPZ49_00585</name>
</gene>
<evidence type="ECO:0000256" key="5">
    <source>
        <dbReference type="ARBA" id="ARBA00023027"/>
    </source>
</evidence>
<dbReference type="PROSITE" id="PS51257">
    <property type="entry name" value="PROKAR_LIPOPROTEIN"/>
    <property type="match status" value="1"/>
</dbReference>
<sequence>MKICMVGVGYVGLVVGACLSEMGHDVVCVDNQETKITALQNGQVPIYEPGIEELLHRNIHAGRLQFTTQLQEALVSSLLIFIAVGTPPAQDGSADLTYVLQVAESIGQAMEDYTIVITKSTVPIGSGEKIRAVIQKQLLHRGRPELAFDIVSNPEFLREGSAIDDFLHPDRIIVGTSDARAVPYMEELYEPLTSQGYPLLLMDIVSAELAKYASNAMLAARISFMNEMARLCEATGADIEAVKQGMGRDRRIGPHFLSAGVGYGGSCFPKDVRALIRTASDHRMLVSMLQAVDRVNREQKTLLLQKLIGHFGKTLTRRTFAIWGLAFKPGTDDIREAPAIETIRALRSKHARIQAHDPVAIDNAKRALQDPLIQYCEDPYEALEGADALLIFTEWNEYRTPDLERMRKLMNGGVIFDGRNLYSPERMREAGFVYYGIGRR</sequence>
<dbReference type="InterPro" id="IPR017476">
    <property type="entry name" value="UDP-Glc/GDP-Man"/>
</dbReference>